<evidence type="ECO:0008006" key="4">
    <source>
        <dbReference type="Google" id="ProtNLM"/>
    </source>
</evidence>
<feature type="transmembrane region" description="Helical" evidence="1">
    <location>
        <begin position="77"/>
        <end position="97"/>
    </location>
</feature>
<sequence length="206" mass="21605">MTGPLRRLRISTLSLLAGLAGGGAAFGFGLHWLHAALAGWCALVLAHLALLLRRLWSAGPEAMRRHAEITDERRVMVLTLSLLAAATSVAGVGLDVAMRPGGIPAFGVVTVALSWLYIHTLFAQDYAREFYLTGGGIRFHGGAGNPAFSEFLYLSIGVGTTNGVTDVDTHSAPIRRIATLHSIIAFFFNTVIIAGTVGIVGGLLGG</sequence>
<proteinExistence type="predicted"/>
<keyword evidence="1" id="KW-0812">Transmembrane</keyword>
<keyword evidence="1" id="KW-0472">Membrane</keyword>
<keyword evidence="3" id="KW-1185">Reference proteome</keyword>
<gene>
    <name evidence="2" type="ORF">CR165_15660</name>
</gene>
<reference evidence="3" key="1">
    <citation type="submission" date="2017-10" db="EMBL/GenBank/DDBJ databases">
        <authorList>
            <person name="Toshchakov S.V."/>
            <person name="Goeva M.A."/>
        </authorList>
    </citation>
    <scope>NUCLEOTIDE SEQUENCE [LARGE SCALE GENOMIC DNA]</scope>
    <source>
        <strain evidence="3">JR1/69-1-13</strain>
    </source>
</reference>
<dbReference type="InterPro" id="IPR009781">
    <property type="entry name" value="DUF1345"/>
</dbReference>
<dbReference type="RefSeq" id="WP_109517899.1">
    <property type="nucleotide sequence ID" value="NZ_PDOA01000011.1"/>
</dbReference>
<feature type="transmembrane region" description="Helical" evidence="1">
    <location>
        <begin position="103"/>
        <end position="122"/>
    </location>
</feature>
<protein>
    <recommendedName>
        <fullName evidence="4">DUF1345 domain-containing protein</fullName>
    </recommendedName>
</protein>
<keyword evidence="1" id="KW-1133">Transmembrane helix</keyword>
<dbReference type="AlphaFoldDB" id="A0A2U1V1G3"/>
<dbReference type="EMBL" id="PDOA01000011">
    <property type="protein sequence ID" value="PWC27739.1"/>
    <property type="molecule type" value="Genomic_DNA"/>
</dbReference>
<feature type="transmembrane region" description="Helical" evidence="1">
    <location>
        <begin position="183"/>
        <end position="204"/>
    </location>
</feature>
<dbReference type="OrthoDB" id="64737at2"/>
<accession>A0A2U1V1G3</accession>
<organism evidence="2 3">
    <name type="scientific">Teichococcus aestuarii</name>
    <dbReference type="NCBI Taxonomy" id="568898"/>
    <lineage>
        <taxon>Bacteria</taxon>
        <taxon>Pseudomonadati</taxon>
        <taxon>Pseudomonadota</taxon>
        <taxon>Alphaproteobacteria</taxon>
        <taxon>Acetobacterales</taxon>
        <taxon>Roseomonadaceae</taxon>
        <taxon>Roseomonas</taxon>
    </lineage>
</organism>
<evidence type="ECO:0000313" key="2">
    <source>
        <dbReference type="EMBL" id="PWC27739.1"/>
    </source>
</evidence>
<comment type="caution">
    <text evidence="2">The sequence shown here is derived from an EMBL/GenBank/DDBJ whole genome shotgun (WGS) entry which is preliminary data.</text>
</comment>
<feature type="transmembrane region" description="Helical" evidence="1">
    <location>
        <begin position="35"/>
        <end position="56"/>
    </location>
</feature>
<dbReference type="Pfam" id="PF07077">
    <property type="entry name" value="DUF1345"/>
    <property type="match status" value="1"/>
</dbReference>
<name>A0A2U1V1G3_9PROT</name>
<dbReference type="Proteomes" id="UP000245048">
    <property type="component" value="Unassembled WGS sequence"/>
</dbReference>
<evidence type="ECO:0000256" key="1">
    <source>
        <dbReference type="SAM" id="Phobius"/>
    </source>
</evidence>
<evidence type="ECO:0000313" key="3">
    <source>
        <dbReference type="Proteomes" id="UP000245048"/>
    </source>
</evidence>